<name>A0A6I3SL66_HELMO</name>
<keyword evidence="3" id="KW-1185">Reference proteome</keyword>
<comment type="caution">
    <text evidence="2">The sequence shown here is derived from an EMBL/GenBank/DDBJ whole genome shotgun (WGS) entry which is preliminary data.</text>
</comment>
<dbReference type="PRINTS" id="PR00069">
    <property type="entry name" value="ALDKETRDTASE"/>
</dbReference>
<dbReference type="InterPro" id="IPR036812">
    <property type="entry name" value="NAD(P)_OxRdtase_dom_sf"/>
</dbReference>
<evidence type="ECO:0000259" key="1">
    <source>
        <dbReference type="Pfam" id="PF00248"/>
    </source>
</evidence>
<dbReference type="PANTHER" id="PTHR43638">
    <property type="entry name" value="OXIDOREDUCTASE, ALDO/KETO REDUCTASE FAMILY PROTEIN"/>
    <property type="match status" value="1"/>
</dbReference>
<reference evidence="2 3" key="1">
    <citation type="submission" date="2019-11" db="EMBL/GenBank/DDBJ databases">
        <title>Whole-genome sequence of a the green, strictly anaerobic photosynthetic bacterium Heliobacillus mobilis DSM 6151.</title>
        <authorList>
            <person name="Kyndt J.A."/>
            <person name="Meyer T.E."/>
        </authorList>
    </citation>
    <scope>NUCLEOTIDE SEQUENCE [LARGE SCALE GENOMIC DNA]</scope>
    <source>
        <strain evidence="2 3">DSM 6151</strain>
    </source>
</reference>
<feature type="domain" description="NADP-dependent oxidoreductase" evidence="1">
    <location>
        <begin position="27"/>
        <end position="277"/>
    </location>
</feature>
<evidence type="ECO:0000313" key="3">
    <source>
        <dbReference type="Proteomes" id="UP000430670"/>
    </source>
</evidence>
<dbReference type="PROSITE" id="PS00062">
    <property type="entry name" value="ALDOKETO_REDUCTASE_2"/>
    <property type="match status" value="1"/>
</dbReference>
<evidence type="ECO:0000313" key="2">
    <source>
        <dbReference type="EMBL" id="MTV49681.1"/>
    </source>
</evidence>
<dbReference type="InterPro" id="IPR018170">
    <property type="entry name" value="Aldo/ket_reductase_CS"/>
</dbReference>
<dbReference type="CDD" id="cd19072">
    <property type="entry name" value="AKR_AKR3F1-like"/>
    <property type="match status" value="1"/>
</dbReference>
<dbReference type="InterPro" id="IPR036086">
    <property type="entry name" value="ParB/Sulfiredoxin_sf"/>
</dbReference>
<dbReference type="EMBL" id="WNKU01000013">
    <property type="protein sequence ID" value="MTV49681.1"/>
    <property type="molecule type" value="Genomic_DNA"/>
</dbReference>
<dbReference type="Proteomes" id="UP000430670">
    <property type="component" value="Unassembled WGS sequence"/>
</dbReference>
<proteinExistence type="predicted"/>
<gene>
    <name evidence="2" type="ORF">GJ688_11915</name>
</gene>
<dbReference type="InterPro" id="IPR023210">
    <property type="entry name" value="NADP_OxRdtase_dom"/>
</dbReference>
<dbReference type="Gene3D" id="3.20.20.100">
    <property type="entry name" value="NADP-dependent oxidoreductase domain"/>
    <property type="match status" value="1"/>
</dbReference>
<dbReference type="SUPFAM" id="SSF110849">
    <property type="entry name" value="ParB/Sulfiredoxin"/>
    <property type="match status" value="1"/>
</dbReference>
<dbReference type="AlphaFoldDB" id="A0A6I3SL66"/>
<sequence>MGVALGMIYKPLGKSGCLVPALGQGCMGIGGFFSQDISDDDRYIGALQRGYALGMTFVDTAEVYGDGHSEEVIGKSVKGIRDSIFIASKFSPENSSSRGVIDAAERSLQRLRTDYIDLYQIHWPNPLIPLEETLGAMVKLVQEGKVRFIGVSNFSLKELKEAHALLGDKLVSIQNEYNLFDRSIESTVLPFCVENDMTMIAYSPLDQGNLSSPSKKACLEEIAQHHDGTVAQVVLNWLVAKRNVVAIPKSSNIHHVEENAKALAFRLSDAEIRLIDDAFSGNQKRIPVKEIRVVQDGQGNRKAYCTLSEAIENKLGFVPSPADLAEDIASGEPIKPVRVRKTTSTEGGYAYDLLEGRIRYWAWVIANGETSAIPVLIRE</sequence>
<dbReference type="SUPFAM" id="SSF51430">
    <property type="entry name" value="NAD(P)-linked oxidoreductase"/>
    <property type="match status" value="1"/>
</dbReference>
<protein>
    <submittedName>
        <fullName evidence="2">Aldo/keto reductase</fullName>
    </submittedName>
</protein>
<dbReference type="GO" id="GO:0016491">
    <property type="term" value="F:oxidoreductase activity"/>
    <property type="evidence" value="ECO:0007669"/>
    <property type="project" value="InterPro"/>
</dbReference>
<dbReference type="PANTHER" id="PTHR43638:SF3">
    <property type="entry name" value="ALDEHYDE REDUCTASE"/>
    <property type="match status" value="1"/>
</dbReference>
<dbReference type="InterPro" id="IPR020471">
    <property type="entry name" value="AKR"/>
</dbReference>
<dbReference type="OrthoDB" id="9804790at2"/>
<dbReference type="Pfam" id="PF00248">
    <property type="entry name" value="Aldo_ket_red"/>
    <property type="match status" value="1"/>
</dbReference>
<accession>A0A6I3SL66</accession>
<organism evidence="2 3">
    <name type="scientific">Heliobacterium mobile</name>
    <name type="common">Heliobacillus mobilis</name>
    <dbReference type="NCBI Taxonomy" id="28064"/>
    <lineage>
        <taxon>Bacteria</taxon>
        <taxon>Bacillati</taxon>
        <taxon>Bacillota</taxon>
        <taxon>Clostridia</taxon>
        <taxon>Eubacteriales</taxon>
        <taxon>Heliobacteriaceae</taxon>
        <taxon>Heliobacterium</taxon>
    </lineage>
</organism>